<evidence type="ECO:0000313" key="1">
    <source>
        <dbReference type="EMBL" id="MDI9094225.1"/>
    </source>
</evidence>
<organism evidence="1 2">
    <name type="scientific">Providencia rettgeri</name>
    <dbReference type="NCBI Taxonomy" id="587"/>
    <lineage>
        <taxon>Bacteria</taxon>
        <taxon>Pseudomonadati</taxon>
        <taxon>Pseudomonadota</taxon>
        <taxon>Gammaproteobacteria</taxon>
        <taxon>Enterobacterales</taxon>
        <taxon>Morganellaceae</taxon>
        <taxon>Providencia</taxon>
    </lineage>
</organism>
<comment type="caution">
    <text evidence="1">The sequence shown here is derived from an EMBL/GenBank/DDBJ whole genome shotgun (WGS) entry which is preliminary data.</text>
</comment>
<protein>
    <recommendedName>
        <fullName evidence="3">Prophage protein</fullName>
    </recommendedName>
</protein>
<accession>A0AAW6UG29</accession>
<evidence type="ECO:0008006" key="3">
    <source>
        <dbReference type="Google" id="ProtNLM"/>
    </source>
</evidence>
<dbReference type="AlphaFoldDB" id="A0AAW6UG29"/>
<sequence>MKIDNKAILLTQKQMDALRKIQQSEHERSGLGIKPTLHEVARKLVDKALAQVEA</sequence>
<reference evidence="1" key="1">
    <citation type="submission" date="2022-10" db="EMBL/GenBank/DDBJ databases">
        <title>Bacterial isolates recovered from the One Health project in Brazil.</title>
        <authorList>
            <person name="Valiatti T.B."/>
            <person name="Santos F."/>
            <person name="Cayo R."/>
            <person name="Gales A.C."/>
        </authorList>
    </citation>
    <scope>NUCLEOTIDE SEQUENCE</scope>
    <source>
        <strain evidence="1">PVR188</strain>
    </source>
</reference>
<gene>
    <name evidence="1" type="ORF">OGX73_16500</name>
</gene>
<dbReference type="RefSeq" id="WP_172412235.1">
    <property type="nucleotide sequence ID" value="NZ_CP172119.1"/>
</dbReference>
<dbReference type="Proteomes" id="UP001159001">
    <property type="component" value="Unassembled WGS sequence"/>
</dbReference>
<dbReference type="EMBL" id="JAOWIN010000013">
    <property type="protein sequence ID" value="MDI9094225.1"/>
    <property type="molecule type" value="Genomic_DNA"/>
</dbReference>
<proteinExistence type="predicted"/>
<evidence type="ECO:0000313" key="2">
    <source>
        <dbReference type="Proteomes" id="UP001159001"/>
    </source>
</evidence>
<name>A0AAW6UG29_PRORE</name>